<comment type="subcellular location">
    <subcellularLocation>
        <location evidence="1">Membrane</location>
        <topology evidence="1">Multi-pass membrane protein</topology>
    </subcellularLocation>
</comment>
<feature type="transmembrane region" description="Helical" evidence="5">
    <location>
        <begin position="58"/>
        <end position="85"/>
    </location>
</feature>
<dbReference type="PANTHER" id="PTHR47704:SF1">
    <property type="entry name" value="POTASSIUM TRANSPORTER KIMA"/>
    <property type="match status" value="1"/>
</dbReference>
<keyword evidence="4 5" id="KW-0472">Membrane</keyword>
<organism evidence="6">
    <name type="scientific">Mesoaciditoga lauensis</name>
    <dbReference type="NCBI Taxonomy" id="1495039"/>
    <lineage>
        <taxon>Bacteria</taxon>
        <taxon>Thermotogati</taxon>
        <taxon>Thermotogota</taxon>
        <taxon>Thermotogae</taxon>
        <taxon>Mesoaciditogales</taxon>
        <taxon>Mesoaciditogaceae</taxon>
        <taxon>Mesoaciditoga</taxon>
    </lineage>
</organism>
<evidence type="ECO:0000256" key="3">
    <source>
        <dbReference type="ARBA" id="ARBA00022989"/>
    </source>
</evidence>
<reference evidence="6" key="1">
    <citation type="journal article" date="2020" name="mSystems">
        <title>Genome- and Community-Level Interaction Insights into Carbon Utilization and Element Cycling Functions of Hydrothermarchaeota in Hydrothermal Sediment.</title>
        <authorList>
            <person name="Zhou Z."/>
            <person name="Liu Y."/>
            <person name="Xu W."/>
            <person name="Pan J."/>
            <person name="Luo Z.H."/>
            <person name="Li M."/>
        </authorList>
    </citation>
    <scope>NUCLEOTIDE SEQUENCE [LARGE SCALE GENOMIC DNA]</scope>
    <source>
        <strain evidence="6">SpSt-966</strain>
    </source>
</reference>
<keyword evidence="3 5" id="KW-1133">Transmembrane helix</keyword>
<dbReference type="Gene3D" id="1.20.1740.10">
    <property type="entry name" value="Amino acid/polyamine transporter I"/>
    <property type="match status" value="1"/>
</dbReference>
<gene>
    <name evidence="6" type="ORF">ENX73_01520</name>
</gene>
<dbReference type="EMBL" id="DTPE01000067">
    <property type="protein sequence ID" value="HGE74788.1"/>
    <property type="molecule type" value="Genomic_DNA"/>
</dbReference>
<feature type="transmembrane region" description="Helical" evidence="5">
    <location>
        <begin position="172"/>
        <end position="195"/>
    </location>
</feature>
<dbReference type="AlphaFoldDB" id="A0A7V3RDP7"/>
<dbReference type="InterPro" id="IPR053153">
    <property type="entry name" value="APC_K+_Transporter"/>
</dbReference>
<name>A0A7V3RDP7_9BACT</name>
<feature type="transmembrane region" description="Helical" evidence="5">
    <location>
        <begin position="348"/>
        <end position="370"/>
    </location>
</feature>
<dbReference type="InterPro" id="IPR002293">
    <property type="entry name" value="AA/rel_permease1"/>
</dbReference>
<protein>
    <submittedName>
        <fullName evidence="6">APC family permease</fullName>
    </submittedName>
</protein>
<dbReference type="GO" id="GO:0022857">
    <property type="term" value="F:transmembrane transporter activity"/>
    <property type="evidence" value="ECO:0007669"/>
    <property type="project" value="InterPro"/>
</dbReference>
<dbReference type="Pfam" id="PF13520">
    <property type="entry name" value="AA_permease_2"/>
    <property type="match status" value="1"/>
</dbReference>
<evidence type="ECO:0000256" key="2">
    <source>
        <dbReference type="ARBA" id="ARBA00022692"/>
    </source>
</evidence>
<dbReference type="PANTHER" id="PTHR47704">
    <property type="entry name" value="POTASSIUM TRANSPORTER KIMA"/>
    <property type="match status" value="1"/>
</dbReference>
<dbReference type="GO" id="GO:0016020">
    <property type="term" value="C:membrane"/>
    <property type="evidence" value="ECO:0007669"/>
    <property type="project" value="UniProtKB-SubCell"/>
</dbReference>
<feature type="transmembrane region" description="Helical" evidence="5">
    <location>
        <begin position="410"/>
        <end position="430"/>
    </location>
</feature>
<evidence type="ECO:0000313" key="6">
    <source>
        <dbReference type="EMBL" id="HGE74788.1"/>
    </source>
</evidence>
<evidence type="ECO:0000256" key="1">
    <source>
        <dbReference type="ARBA" id="ARBA00004141"/>
    </source>
</evidence>
<feature type="transmembrane region" description="Helical" evidence="5">
    <location>
        <begin position="141"/>
        <end position="160"/>
    </location>
</feature>
<keyword evidence="2 5" id="KW-0812">Transmembrane</keyword>
<evidence type="ECO:0000256" key="5">
    <source>
        <dbReference type="SAM" id="Phobius"/>
    </source>
</evidence>
<feature type="transmembrane region" description="Helical" evidence="5">
    <location>
        <begin position="436"/>
        <end position="453"/>
    </location>
</feature>
<proteinExistence type="predicted"/>
<accession>A0A7V3RDP7</accession>
<sequence length="615" mass="67899">MTFKDFKRILIGPPLPNKSISKEKLPVWKALAIFSSDALSSVAYGPEEMIVMLMVGGAIMYNFAIPIGIAIIVLVAIVSISYAQVAKANPAGGGSYSAAKSNIGEGPALVAAASLLVDYTLTVAVSVSSGTDAIVSAFPGLVPYHLFIDLSVLFLVLMIINLRGIRDSSWIFVFPTYAFIFGIIAMIVGGVFLALTGQHPMITSSGSGKVVLNGLAIFLLLRAFANGSSSMTGIEAISNGVPMFKKPEVKSAQKTTYLMASILITMFAGIVFLYVHYHFMPELNNTMLSQLASSVFGRGWFYYYIQIATMLILYLAANTAFNGLPPLLSILARDGYMPRYLSARGDRLSFSGGIMFLSFMAAAFIIIFHGNIDKLISLYSIGVFISFTIAQTAMVVHGRRERGRGWLTSAIINGFGAIVTATVVVVIIIAKFLLGAWIVVILIPLIIIWFVTVRNHYKNMSQQLKLPAESYGGTVKKQPVGRNIVIVPISGISRVVENTIKYAHTISTDVRAFYVSVDKESDKEILEKWKKWDPGVPLIIRYSPYRTIVQPIIEFIEEIKKEKNQEDFITVLIPEFETKRLWQRTLHNQTSWILRRYLVHETDVVISVVPFQLKK</sequence>
<feature type="transmembrane region" description="Helical" evidence="5">
    <location>
        <begin position="257"/>
        <end position="280"/>
    </location>
</feature>
<feature type="transmembrane region" description="Helical" evidence="5">
    <location>
        <begin position="376"/>
        <end position="398"/>
    </location>
</feature>
<evidence type="ECO:0000256" key="4">
    <source>
        <dbReference type="ARBA" id="ARBA00023136"/>
    </source>
</evidence>
<feature type="transmembrane region" description="Helical" evidence="5">
    <location>
        <begin position="300"/>
        <end position="328"/>
    </location>
</feature>
<comment type="caution">
    <text evidence="6">The sequence shown here is derived from an EMBL/GenBank/DDBJ whole genome shotgun (WGS) entry which is preliminary data.</text>
</comment>